<evidence type="ECO:0000259" key="3">
    <source>
        <dbReference type="SMART" id="SM00912"/>
    </source>
</evidence>
<dbReference type="SUPFAM" id="SSF51126">
    <property type="entry name" value="Pectin lyase-like"/>
    <property type="match status" value="1"/>
</dbReference>
<dbReference type="Pfam" id="PF05860">
    <property type="entry name" value="TPS"/>
    <property type="match status" value="1"/>
</dbReference>
<dbReference type="Gene3D" id="2.160.20.10">
    <property type="entry name" value="Single-stranded right-handed beta-helix, Pectin lyase-like"/>
    <property type="match status" value="1"/>
</dbReference>
<feature type="compositionally biased region" description="Basic residues" evidence="1">
    <location>
        <begin position="2809"/>
        <end position="2826"/>
    </location>
</feature>
<dbReference type="NCBIfam" id="TIGR01901">
    <property type="entry name" value="adhes_NPXG"/>
    <property type="match status" value="1"/>
</dbReference>
<keyword evidence="5" id="KW-1185">Reference proteome</keyword>
<evidence type="ECO:0000313" key="5">
    <source>
        <dbReference type="Proteomes" id="UP000321892"/>
    </source>
</evidence>
<dbReference type="EMBL" id="AP019824">
    <property type="protein sequence ID" value="BBM39754.1"/>
    <property type="molecule type" value="Genomic_DNA"/>
</dbReference>
<evidence type="ECO:0000256" key="1">
    <source>
        <dbReference type="SAM" id="MobiDB-lite"/>
    </source>
</evidence>
<protein>
    <submittedName>
        <fullName evidence="4">Putative septum site-determining protein MinC</fullName>
    </submittedName>
</protein>
<keyword evidence="2" id="KW-0732">Signal</keyword>
<name>A0A510JKE4_9FUSO</name>
<dbReference type="KEGG" id="lhf:JCM16775_p1003"/>
<feature type="chain" id="PRO_5021890196" evidence="2">
    <location>
        <begin position="27"/>
        <end position="3182"/>
    </location>
</feature>
<evidence type="ECO:0000256" key="2">
    <source>
        <dbReference type="SAM" id="SignalP"/>
    </source>
</evidence>
<dbReference type="InterPro" id="IPR011050">
    <property type="entry name" value="Pectin_lyase_fold/virulence"/>
</dbReference>
<keyword evidence="4" id="KW-0614">Plasmid</keyword>
<dbReference type="InterPro" id="IPR008638">
    <property type="entry name" value="FhaB/CdiA-like_TPS"/>
</dbReference>
<geneLocation type="plasmid" evidence="5">
    <name>pjcm16775-1 dna</name>
</geneLocation>
<dbReference type="RefSeq" id="WP_232052993.1">
    <property type="nucleotide sequence ID" value="NZ_AP019824.1"/>
</dbReference>
<dbReference type="InterPro" id="IPR012334">
    <property type="entry name" value="Pectin_lyas_fold"/>
</dbReference>
<dbReference type="Proteomes" id="UP000321892">
    <property type="component" value="Plasmid pjcm16775-1 dna"/>
</dbReference>
<organism evidence="4 5">
    <name type="scientific">Leptotrichia hofstadii</name>
    <dbReference type="NCBI Taxonomy" id="157688"/>
    <lineage>
        <taxon>Bacteria</taxon>
        <taxon>Fusobacteriati</taxon>
        <taxon>Fusobacteriota</taxon>
        <taxon>Fusobacteriia</taxon>
        <taxon>Fusobacteriales</taxon>
        <taxon>Leptotrichiaceae</taxon>
        <taxon>Leptotrichia</taxon>
    </lineage>
</organism>
<feature type="region of interest" description="Disordered" evidence="1">
    <location>
        <begin position="2809"/>
        <end position="2840"/>
    </location>
</feature>
<feature type="domain" description="Filamentous haemagglutinin FhaB/tRNA nuclease CdiA-like TPS" evidence="3">
    <location>
        <begin position="45"/>
        <end position="167"/>
    </location>
</feature>
<dbReference type="SMART" id="SM00912">
    <property type="entry name" value="Haemagg_act"/>
    <property type="match status" value="1"/>
</dbReference>
<feature type="region of interest" description="Disordered" evidence="1">
    <location>
        <begin position="3020"/>
        <end position="3052"/>
    </location>
</feature>
<proteinExistence type="predicted"/>
<accession>A0A510JKE4</accession>
<evidence type="ECO:0000313" key="4">
    <source>
        <dbReference type="EMBL" id="BBM39754.1"/>
    </source>
</evidence>
<sequence>MKEKSKILRKLTAALLLNVFSFNILADGLQVDPNSRYNTSLDRAQNGVPVVNISTPNGRGVSINEFLEYNVGREGQVLNNADNIGRSHLAGIINANPNLGPNQAANLVLLQVNGANRSQIEGYIEALSRQKVNVVLSNENGIYLNGAGTINIKNFIPTTGKVKLKDGDVIGIDVEKGRVIIGANGFDATNTDYVNVIAKAMELQGNLVGSKVDVTLGENTVDSSGTVTSKNGINSVAIDASNLGSMYAGQIKIVSTDKGAGVNSNGLIYSRDTKLEITADGKINVAKIKGNGIEINGTEYAQSELASSDKGININAAKIKLDGETQANEDINLNGNVENKSNIYTGGNLNTLDMINSGNINASGNITAKDFKNSLAAVLSGGSFNVRNLDNSGNIQVSGITDINGKFDNTGALTSVRRISVSGNIGSTGNILTNEDLTAKNTVTSGAIAAKNLRVDNLTNDGKISANGELIAKDVKNTGDILASGRISGSSLVTSGKVQTNETLDIDGLLDNSGTVGASKDITVADNVLNSGEILTNGDFASKNMDTSGTVVSNNLRTGNLKNDGKIVANKDLTAKKVESAGDITVVGKIMADSLKSSGSLRTNEALDINGDFGNDGTIETPKDVTVAGDISNTGKIIAGGNLSGRNAVSAGVIASRNINVDDLKNDGKVTAGENITAKKVTNTGDIAAAGTVSSDDMSTSGTVKANKTVTVAGKLENDGTVETAEDVKVSGNIRNTGRIALNGDLTGKDTVTSGTIASRNVKVDNLSNDGVIVANENLNAKNVSNTGDIVAVGTVSSDDLVTSGNVRSNGKITVSGKLENSGAVETAKNISVAGNIRNDGKIAANEDLTGKNAENNGNIYVKNLEVNNLKNTGKVEGVDLKTDDITNSGDITAIGKISGGNIDNSGKLLANDTIDAKNIKNATTSSKIAAGKGITGERIENSGTFATNGNIKAASSLVNSGTVDGKGIDVAGSEFTNSGKINGENIKANVSSTKNDGFIYSGNDVDLATNTLTNTKEIMAVSNINAANAIVSNSGKIASNNRVLLDGSAIANTGEILSGEIFMRNARKFDNAGTIRGNNVELGVNQDINLAGNLHGQQRLVISGNNITNNGNTTGTGLIEINSNDFTNNKELASDTVIVNGRGEIVNNNMITGNNGKISGRNITNNDLIAFENYLEMNAQGKVQNNKEKAIYGGKALVIKANEIMNDEAEILGGNMDLNAAKITNNVATIQSTGDIVITSSDFQNIGRVKGLGNYEKYFETWDGLKITEQEIRNEWAIHDGYDWGHGKYKDAIDDQKVEFEKFVTKNRNSRFKSYLLTKHEDFFRSILGKDLGYGDEFKTGTAQFPAEELRERLKSNADTEYGKVLAGGNITVNSGNFKNKDSIVSGGGLVNVNATNFENSVTIDASNPIRLRKGYEYLELNVEERGHGYDMTAFHDRQIDTRNFLTGYAAGQPAVIEGAAVRINAPNIIRSPFEDANGEELENGGATGRELISSNSIGIKKGTGSVNGAVQVAGNASLSKLTGSFSGNSQVNGSPNLNSQVSGTFDNVVEIEGNNAGIKDIKSTGVISVNPILASAMFKANMNPSSKYVMETRSSYINLSDYYGSDYFLERVGYSEVWDRARRLGDAYYENQLLTRSIAEKLGTAFINGKSNKKLIQAMMDNASAEGKRLGLKAGQELTQEQINSLNEDIIWYVTKNVNGIEVLAPQVYLSKNTRSSISDDTRNRVGGIDGTYVKTNDFVNSGTKWGNGGVTYVEANTVRNETTTNLLSEISGDQTYINAVGNIENIGGRIKGNEVVALISENGKVVNDTTKRRIGYDNGRYDSSWHDEAASLGEISSNGTTYIKANEYTTTGGVLSTKNMIWDVNSLNANALKLSGEDRNGVNSDNYGRYSQTTHLGAGIVADTTTGRIGDMNLVGSTFAGGDTNGLTISGNVNVESVVNSYENESKRTNKGFLSSDSRYVNAHEEENVAGNLQLNGARIEGNLTGTGSNIVLGENTFVGGKVTTDSRELHNSYYEKNKNKGFNSGISHGRASVGYGKSQNTYDEKSTVNAKSSLQVGDGSVLNRGAEITATNFEYGNIQINNGDVKYDARIDTRDVHTSSKSSGFTISAGINSPIKDRIKQAEQAVKQIKNGDTIGGAMETINVATGTVKDMSGNITRHNGSRATMKDIENGDFKVNNDFYVSGNINAGFKKSKSSTDSHTESAAVTTMRPLNENSSITYNNVNNITYQGTQAQGGTFIYNNVANIQKEAVELRNRYSSESSGFGFGVSAGVGSNGQIKPNSISGNISINGGNQNTAETVYANGNFKNVNEVHNNTGSMTLSGFNQEGGKVTGNIGKLVVESRQNTSTTTGSSSGIGLGISANGVPSSVNVNGSRTNGSRAFVDNQSSFIVGEGSNLHVGTLENTGAVIGKQSDNSTTFKIDSYVGKDIQNYDTMTTTGGSMGVSLGGKPRITSVGFNQDNRDKEGITRNTVVGNVEIQNASGDEINRDLGKANEITKDTHRSTNINVEPQVIEYISNPTKFKEDLEVAILEGKATGETILKSIENAVNGRKSSDIGDPERRTINEIKESVIRVKTAPEMNLIATGDLNSEKILKELDISAVEKYDPDNPNLPPKVRARVDKLAQKGEVPGIFYDKITNKIFVDENITDEAVIRAGIAREWKISEDLKTGKGKENDEGQLKATVAGELAYDDMMKRAREGKTGSISTSELDEAVMDVNSEVTADFNNKHVDKFFKGLGDAGKKFKKLDIIGGFKQLGKVANDTTRVLNNDIKTISKGGPAAQKTMKESIGAIKYAVGKIVPKAKKTTAVKKPKSNKPKKTQTTKKPTNSKTSNNKKVDGIKGKIVKGVENIGYFSEGAMLGLVEEVSFGNIVFRDKNGEKIEPNNAYYRNGRSVARTLSELNGATGYFAMGAWFAIAEDASLGVAVFRDKDGKKIEPNNVYYHSGQLVGHSLSTIGGGAGAGGAGAVEVAGIALAPETGGTTTLAIIPAEAVRTYSAGVATKGAFGITESFIKLSNPKNSSNSGSSTNNKNSNNGNTSRSRPTYKQSENDLTKSLKETYKNNPDVEILPQESYLKNDPVKYGTKGSVRPDNMKLKNNIPVESFEMKNYKLQNYDNMANTIVKQVEQRRKNLPLTVTKQNIVIDARGQGITYSQEQKIIQKIIEKSNGTIKKSDITIWK</sequence>
<feature type="signal peptide" evidence="2">
    <location>
        <begin position="1"/>
        <end position="26"/>
    </location>
</feature>
<reference evidence="4 5" key="1">
    <citation type="submission" date="2019-07" db="EMBL/GenBank/DDBJ databases">
        <title>Complete Genome Sequence of Leptotrichia hofstadii Strain JCM16775.</title>
        <authorList>
            <person name="Watanabe S."/>
            <person name="Cui L."/>
        </authorList>
    </citation>
    <scope>NUCLEOTIDE SEQUENCE [LARGE SCALE GENOMIC DNA]</scope>
    <source>
        <strain evidence="4 5">JCM16775</strain>
        <plasmid evidence="5">pjcm16775-1 dna</plasmid>
    </source>
</reference>
<feature type="compositionally biased region" description="Low complexity" evidence="1">
    <location>
        <begin position="2827"/>
        <end position="2838"/>
    </location>
</feature>
<gene>
    <name evidence="4" type="ORF">JCM16775_p1003</name>
</gene>
<feature type="compositionally biased region" description="Low complexity" evidence="1">
    <location>
        <begin position="3020"/>
        <end position="3045"/>
    </location>
</feature>